<reference evidence="16" key="1">
    <citation type="submission" date="2018-09" db="EMBL/GenBank/DDBJ databases">
        <title>Paracoccus onubensis nov. sp. a moderate halophilic bacterium isolated from Gruta de las Maravillas (Aracena, Spain).</title>
        <authorList>
            <person name="Jurado V."/>
            <person name="Gutierrez-Patricio S."/>
            <person name="Gonzalez-Pimentel J.L."/>
            <person name="Miller A.Z."/>
            <person name="Laiz L."/>
            <person name="Saiz-Jimenez C."/>
        </authorList>
    </citation>
    <scope>NUCLEOTIDE SEQUENCE [LARGE SCALE GENOMIC DNA]</scope>
    <source>
        <strain evidence="16">DSM 26381</strain>
    </source>
</reference>
<organism evidence="15 16">
    <name type="scientific">Paracoccus siganidrum</name>
    <dbReference type="NCBI Taxonomy" id="1276757"/>
    <lineage>
        <taxon>Bacteria</taxon>
        <taxon>Pseudomonadati</taxon>
        <taxon>Pseudomonadota</taxon>
        <taxon>Alphaproteobacteria</taxon>
        <taxon>Rhodobacterales</taxon>
        <taxon>Paracoccaceae</taxon>
        <taxon>Paracoccus</taxon>
    </lineage>
</organism>
<keyword evidence="8" id="KW-0249">Electron transport</keyword>
<dbReference type="GO" id="GO:0046872">
    <property type="term" value="F:metal ion binding"/>
    <property type="evidence" value="ECO:0007669"/>
    <property type="project" value="UniProtKB-KW"/>
</dbReference>
<evidence type="ECO:0000313" key="16">
    <source>
        <dbReference type="Proteomes" id="UP000283587"/>
    </source>
</evidence>
<evidence type="ECO:0000256" key="1">
    <source>
        <dbReference type="ARBA" id="ARBA00001970"/>
    </source>
</evidence>
<keyword evidence="3" id="KW-0813">Transport</keyword>
<dbReference type="Pfam" id="PF01292">
    <property type="entry name" value="Ni_hydr_CYTB"/>
    <property type="match status" value="1"/>
</dbReference>
<comment type="similarity">
    <text evidence="12">Belongs to the cytochrome b561 family.</text>
</comment>
<dbReference type="InterPro" id="IPR016174">
    <property type="entry name" value="Di-haem_cyt_TM"/>
</dbReference>
<evidence type="ECO:0000256" key="5">
    <source>
        <dbReference type="ARBA" id="ARBA00022617"/>
    </source>
</evidence>
<evidence type="ECO:0000313" key="15">
    <source>
        <dbReference type="EMBL" id="RJL11892.1"/>
    </source>
</evidence>
<dbReference type="GO" id="GO:0020037">
    <property type="term" value="F:heme binding"/>
    <property type="evidence" value="ECO:0007669"/>
    <property type="project" value="TreeGrafter"/>
</dbReference>
<feature type="domain" description="Cytochrome b561 bacterial/Ni-hydrogenase" evidence="14">
    <location>
        <begin position="20"/>
        <end position="188"/>
    </location>
</feature>
<dbReference type="OrthoDB" id="7280471at2"/>
<evidence type="ECO:0000256" key="7">
    <source>
        <dbReference type="ARBA" id="ARBA00022723"/>
    </source>
</evidence>
<keyword evidence="4" id="KW-1003">Cell membrane</keyword>
<keyword evidence="9 13" id="KW-1133">Transmembrane helix</keyword>
<evidence type="ECO:0000256" key="2">
    <source>
        <dbReference type="ARBA" id="ARBA00004651"/>
    </source>
</evidence>
<keyword evidence="7" id="KW-0479">Metal-binding</keyword>
<accession>A0A419A5L7</accession>
<evidence type="ECO:0000256" key="13">
    <source>
        <dbReference type="SAM" id="Phobius"/>
    </source>
</evidence>
<dbReference type="RefSeq" id="WP_119898574.1">
    <property type="nucleotide sequence ID" value="NZ_QNRC01000009.1"/>
</dbReference>
<feature type="transmembrane region" description="Helical" evidence="13">
    <location>
        <begin position="104"/>
        <end position="123"/>
    </location>
</feature>
<name>A0A419A5L7_9RHOB</name>
<evidence type="ECO:0000256" key="8">
    <source>
        <dbReference type="ARBA" id="ARBA00022982"/>
    </source>
</evidence>
<comment type="caution">
    <text evidence="15">The sequence shown here is derived from an EMBL/GenBank/DDBJ whole genome shotgun (WGS) entry which is preliminary data.</text>
</comment>
<keyword evidence="6 13" id="KW-0812">Transmembrane</keyword>
<keyword evidence="10" id="KW-0408">Iron</keyword>
<evidence type="ECO:0000259" key="14">
    <source>
        <dbReference type="Pfam" id="PF01292"/>
    </source>
</evidence>
<evidence type="ECO:0000256" key="12">
    <source>
        <dbReference type="ARBA" id="ARBA00037975"/>
    </source>
</evidence>
<dbReference type="GO" id="GO:0022904">
    <property type="term" value="P:respiratory electron transport chain"/>
    <property type="evidence" value="ECO:0007669"/>
    <property type="project" value="InterPro"/>
</dbReference>
<feature type="transmembrane region" description="Helical" evidence="13">
    <location>
        <begin position="27"/>
        <end position="49"/>
    </location>
</feature>
<dbReference type="InterPro" id="IPR011577">
    <property type="entry name" value="Cyt_b561_bac/Ni-Hgenase"/>
</dbReference>
<keyword evidence="11 13" id="KW-0472">Membrane</keyword>
<dbReference type="GO" id="GO:0009055">
    <property type="term" value="F:electron transfer activity"/>
    <property type="evidence" value="ECO:0007669"/>
    <property type="project" value="InterPro"/>
</dbReference>
<evidence type="ECO:0000256" key="11">
    <source>
        <dbReference type="ARBA" id="ARBA00023136"/>
    </source>
</evidence>
<proteinExistence type="inferred from homology"/>
<dbReference type="PANTHER" id="PTHR30529:SF1">
    <property type="entry name" value="CYTOCHROME B561 HOMOLOG 2"/>
    <property type="match status" value="1"/>
</dbReference>
<dbReference type="InterPro" id="IPR052168">
    <property type="entry name" value="Cytochrome_b561_oxidase"/>
</dbReference>
<evidence type="ECO:0000256" key="3">
    <source>
        <dbReference type="ARBA" id="ARBA00022448"/>
    </source>
</evidence>
<feature type="transmembrane region" description="Helical" evidence="13">
    <location>
        <begin position="61"/>
        <end position="83"/>
    </location>
</feature>
<evidence type="ECO:0000256" key="6">
    <source>
        <dbReference type="ARBA" id="ARBA00022692"/>
    </source>
</evidence>
<keyword evidence="5" id="KW-0349">Heme</keyword>
<comment type="subcellular location">
    <subcellularLocation>
        <location evidence="2">Cell membrane</location>
        <topology evidence="2">Multi-pass membrane protein</topology>
    </subcellularLocation>
</comment>
<dbReference type="EMBL" id="QZEW01000051">
    <property type="protein sequence ID" value="RJL11892.1"/>
    <property type="molecule type" value="Genomic_DNA"/>
</dbReference>
<evidence type="ECO:0000256" key="9">
    <source>
        <dbReference type="ARBA" id="ARBA00022989"/>
    </source>
</evidence>
<comment type="cofactor">
    <cofactor evidence="1">
        <name>heme b</name>
        <dbReference type="ChEBI" id="CHEBI:60344"/>
    </cofactor>
</comment>
<dbReference type="PANTHER" id="PTHR30529">
    <property type="entry name" value="CYTOCHROME B561"/>
    <property type="match status" value="1"/>
</dbReference>
<keyword evidence="16" id="KW-1185">Reference proteome</keyword>
<feature type="transmembrane region" description="Helical" evidence="13">
    <location>
        <begin position="157"/>
        <end position="178"/>
    </location>
</feature>
<gene>
    <name evidence="15" type="ORF">D3P05_12870</name>
</gene>
<sequence>MDSVQGRPAPTLPFRDTPRHYGRITRLLHWTMALLILWQFLGMGLRLLLGRDSMAAFFVRLHQPIGTVLFVLIALRIVWALANRRNRPAHGAGPVGVASRLGHMALYLLMLIVPGVALLRAWGSERAFAPFGFQIFPAREAAIEWTGTLAGALHGELAWVMGVLILGHVVMVGVHQAMWRDGTLARMAGRRSS</sequence>
<evidence type="ECO:0000256" key="10">
    <source>
        <dbReference type="ARBA" id="ARBA00023004"/>
    </source>
</evidence>
<dbReference type="SUPFAM" id="SSF81342">
    <property type="entry name" value="Transmembrane di-heme cytochromes"/>
    <property type="match status" value="1"/>
</dbReference>
<dbReference type="Proteomes" id="UP000283587">
    <property type="component" value="Unassembled WGS sequence"/>
</dbReference>
<protein>
    <submittedName>
        <fullName evidence="15">Cytochrome b</fullName>
    </submittedName>
</protein>
<evidence type="ECO:0000256" key="4">
    <source>
        <dbReference type="ARBA" id="ARBA00022475"/>
    </source>
</evidence>
<dbReference type="GO" id="GO:0005886">
    <property type="term" value="C:plasma membrane"/>
    <property type="evidence" value="ECO:0007669"/>
    <property type="project" value="UniProtKB-SubCell"/>
</dbReference>
<dbReference type="AlphaFoldDB" id="A0A419A5L7"/>